<protein>
    <submittedName>
        <fullName evidence="1">Uncharacterized protein</fullName>
    </submittedName>
</protein>
<gene>
    <name evidence="1" type="ORF">NCTC13156_01754</name>
</gene>
<organism evidence="1 2">
    <name type="scientific">Helicobacter pullorum</name>
    <dbReference type="NCBI Taxonomy" id="35818"/>
    <lineage>
        <taxon>Bacteria</taxon>
        <taxon>Pseudomonadati</taxon>
        <taxon>Campylobacterota</taxon>
        <taxon>Epsilonproteobacteria</taxon>
        <taxon>Campylobacterales</taxon>
        <taxon>Helicobacteraceae</taxon>
        <taxon>Helicobacter</taxon>
    </lineage>
</organism>
<evidence type="ECO:0000313" key="2">
    <source>
        <dbReference type="Proteomes" id="UP000255269"/>
    </source>
</evidence>
<accession>A0A377Q286</accession>
<evidence type="ECO:0000313" key="1">
    <source>
        <dbReference type="EMBL" id="STQ88947.1"/>
    </source>
</evidence>
<dbReference type="Proteomes" id="UP000255269">
    <property type="component" value="Unassembled WGS sequence"/>
</dbReference>
<reference evidence="1 2" key="1">
    <citation type="submission" date="2018-06" db="EMBL/GenBank/DDBJ databases">
        <authorList>
            <consortium name="Pathogen Informatics"/>
            <person name="Doyle S."/>
        </authorList>
    </citation>
    <scope>NUCLEOTIDE SEQUENCE [LARGE SCALE GENOMIC DNA]</scope>
    <source>
        <strain evidence="1 2">NCTC13156</strain>
    </source>
</reference>
<proteinExistence type="predicted"/>
<dbReference type="EMBL" id="UGJF01000002">
    <property type="protein sequence ID" value="STQ88947.1"/>
    <property type="molecule type" value="Genomic_DNA"/>
</dbReference>
<name>A0A377Q286_9HELI</name>
<dbReference type="AlphaFoldDB" id="A0A377Q286"/>
<dbReference type="RefSeq" id="WP_115057338.1">
    <property type="nucleotide sequence ID" value="NZ_UGJF01000002.1"/>
</dbReference>
<sequence length="208" mass="24037">MSIIDKMASFYLNNNSFEIEEKMFGSVDINENEFDVYLKISKNKNNILEKINFVFLKDDDEWDIISYFNENSPLIFINTNASKDISYLVLYAVTLLMVGVSIKINFKNIEAINAKSEVLRFLDTVASNAIFNGEDFDIHYFVDDYFANKIFSCGKRFCFSVVLAFEKNKITKKEFSELIGIEETEVEKFFISYLPLALITELKGKVDA</sequence>